<dbReference type="Proteomes" id="UP000177751">
    <property type="component" value="Unassembled WGS sequence"/>
</dbReference>
<evidence type="ECO:0000313" key="1">
    <source>
        <dbReference type="EMBL" id="OGZ84044.1"/>
    </source>
</evidence>
<organism evidence="1 2">
    <name type="scientific">Candidatus Staskawiczbacteria bacterium RIFOXYC1_FULL_38_18</name>
    <dbReference type="NCBI Taxonomy" id="1802229"/>
    <lineage>
        <taxon>Bacteria</taxon>
        <taxon>Candidatus Staskawicziibacteriota</taxon>
    </lineage>
</organism>
<dbReference type="EMBL" id="MHPP01000024">
    <property type="protein sequence ID" value="OGZ84044.1"/>
    <property type="molecule type" value="Genomic_DNA"/>
</dbReference>
<proteinExistence type="predicted"/>
<comment type="caution">
    <text evidence="1">The sequence shown here is derived from an EMBL/GenBank/DDBJ whole genome shotgun (WGS) entry which is preliminary data.</text>
</comment>
<protein>
    <submittedName>
        <fullName evidence="1">Uncharacterized protein</fullName>
    </submittedName>
</protein>
<reference evidence="1 2" key="1">
    <citation type="journal article" date="2016" name="Nat. Commun.">
        <title>Thousands of microbial genomes shed light on interconnected biogeochemical processes in an aquifer system.</title>
        <authorList>
            <person name="Anantharaman K."/>
            <person name="Brown C.T."/>
            <person name="Hug L.A."/>
            <person name="Sharon I."/>
            <person name="Castelle C.J."/>
            <person name="Probst A.J."/>
            <person name="Thomas B.C."/>
            <person name="Singh A."/>
            <person name="Wilkins M.J."/>
            <person name="Karaoz U."/>
            <person name="Brodie E.L."/>
            <person name="Williams K.H."/>
            <person name="Hubbard S.S."/>
            <person name="Banfield J.F."/>
        </authorList>
    </citation>
    <scope>NUCLEOTIDE SEQUENCE [LARGE SCALE GENOMIC DNA]</scope>
</reference>
<name>A0A1G2JAF0_9BACT</name>
<accession>A0A1G2JAF0</accession>
<gene>
    <name evidence="1" type="ORF">A2401_00755</name>
</gene>
<dbReference type="AlphaFoldDB" id="A0A1G2JAF0"/>
<sequence length="143" mass="16672">MRLFVYCSDPREAADLERKINQKLLKPGEKITRLTLYGGPIPFAHPRDLRAGAESFLEQIRFGMKMPGEFQITEVVLVFHDCGFYANVPFSVTRQTKLHDVVRAIRFLRKHIHRIKIRAYYDSSVGDKISFIRYRARRLACAN</sequence>
<evidence type="ECO:0000313" key="2">
    <source>
        <dbReference type="Proteomes" id="UP000177751"/>
    </source>
</evidence>
<dbReference type="STRING" id="1802229.A2401_00755"/>